<reference evidence="1" key="1">
    <citation type="submission" date="2021-09" db="EMBL/GenBank/DDBJ databases">
        <title>The genome of Mauremys mutica provides insights into the evolution of semi-aquatic lifestyle.</title>
        <authorList>
            <person name="Gong S."/>
            <person name="Gao Y."/>
        </authorList>
    </citation>
    <scope>NUCLEOTIDE SEQUENCE</scope>
    <source>
        <strain evidence="1">MM-2020</strain>
        <tissue evidence="1">Muscle</tissue>
    </source>
</reference>
<name>A0A9D3XWP8_9SAUR</name>
<dbReference type="AlphaFoldDB" id="A0A9D3XWP8"/>
<evidence type="ECO:0000313" key="2">
    <source>
        <dbReference type="Proteomes" id="UP000827986"/>
    </source>
</evidence>
<organism evidence="1 2">
    <name type="scientific">Mauremys mutica</name>
    <name type="common">yellowpond turtle</name>
    <dbReference type="NCBI Taxonomy" id="74926"/>
    <lineage>
        <taxon>Eukaryota</taxon>
        <taxon>Metazoa</taxon>
        <taxon>Chordata</taxon>
        <taxon>Craniata</taxon>
        <taxon>Vertebrata</taxon>
        <taxon>Euteleostomi</taxon>
        <taxon>Archelosauria</taxon>
        <taxon>Testudinata</taxon>
        <taxon>Testudines</taxon>
        <taxon>Cryptodira</taxon>
        <taxon>Durocryptodira</taxon>
        <taxon>Testudinoidea</taxon>
        <taxon>Geoemydidae</taxon>
        <taxon>Geoemydinae</taxon>
        <taxon>Mauremys</taxon>
    </lineage>
</organism>
<comment type="caution">
    <text evidence="1">The sequence shown here is derived from an EMBL/GenBank/DDBJ whole genome shotgun (WGS) entry which is preliminary data.</text>
</comment>
<proteinExistence type="predicted"/>
<gene>
    <name evidence="1" type="ORF">KIL84_019399</name>
</gene>
<sequence>MTARRSFQKLRQPLAGSTCGFRFRLLRLSRTMLTNGGRRNAVTCLVLMTTRDAAAAVRLGGSRLSRRGRGPEAALAISVAAEDAKEQIEQLVSQEFRKSGKSNQINIELQEIVFVIQSQSNSFHSKRAEDLESNILKQAEELGKELPRVLLIHQMDRHDGAWTILPLMQ</sequence>
<keyword evidence="2" id="KW-1185">Reference proteome</keyword>
<accession>A0A9D3XWP8</accession>
<feature type="non-terminal residue" evidence="1">
    <location>
        <position position="1"/>
    </location>
</feature>
<dbReference type="EMBL" id="JAHDVG010000463">
    <property type="protein sequence ID" value="KAH1186650.1"/>
    <property type="molecule type" value="Genomic_DNA"/>
</dbReference>
<dbReference type="Proteomes" id="UP000827986">
    <property type="component" value="Unassembled WGS sequence"/>
</dbReference>
<protein>
    <submittedName>
        <fullName evidence="1">Uncharacterized protein</fullName>
    </submittedName>
</protein>
<evidence type="ECO:0000313" key="1">
    <source>
        <dbReference type="EMBL" id="KAH1186650.1"/>
    </source>
</evidence>